<reference evidence="1 2" key="1">
    <citation type="submission" date="2022-01" db="EMBL/GenBank/DDBJ databases">
        <title>Paraglaciecola sp. G1-23.</title>
        <authorList>
            <person name="Jin M.S."/>
            <person name="Han D.M."/>
            <person name="Kim H.M."/>
            <person name="Jeon C.O."/>
        </authorList>
    </citation>
    <scope>NUCLEOTIDE SEQUENCE [LARGE SCALE GENOMIC DNA]</scope>
    <source>
        <strain evidence="1 2">G1-23</strain>
    </source>
</reference>
<evidence type="ECO:0000313" key="1">
    <source>
        <dbReference type="EMBL" id="MCF2948559.1"/>
    </source>
</evidence>
<proteinExistence type="predicted"/>
<organism evidence="1 2">
    <name type="scientific">Paraglaciecola algarum</name>
    <dbReference type="NCBI Taxonomy" id="3050085"/>
    <lineage>
        <taxon>Bacteria</taxon>
        <taxon>Pseudomonadati</taxon>
        <taxon>Pseudomonadota</taxon>
        <taxon>Gammaproteobacteria</taxon>
        <taxon>Alteromonadales</taxon>
        <taxon>Alteromonadaceae</taxon>
        <taxon>Paraglaciecola</taxon>
    </lineage>
</organism>
<evidence type="ECO:0008006" key="3">
    <source>
        <dbReference type="Google" id="ProtNLM"/>
    </source>
</evidence>
<gene>
    <name evidence="1" type="ORF">L0668_10610</name>
</gene>
<evidence type="ECO:0000313" key="2">
    <source>
        <dbReference type="Proteomes" id="UP001521137"/>
    </source>
</evidence>
<keyword evidence="2" id="KW-1185">Reference proteome</keyword>
<dbReference type="Proteomes" id="UP001521137">
    <property type="component" value="Unassembled WGS sequence"/>
</dbReference>
<dbReference type="RefSeq" id="WP_235312433.1">
    <property type="nucleotide sequence ID" value="NZ_JAKGAS010000005.1"/>
</dbReference>
<protein>
    <recommendedName>
        <fullName evidence="3">Toxin</fullName>
    </recommendedName>
</protein>
<dbReference type="EMBL" id="JAKGAS010000005">
    <property type="protein sequence ID" value="MCF2948559.1"/>
    <property type="molecule type" value="Genomic_DNA"/>
</dbReference>
<accession>A0ABS9D7A2</accession>
<sequence>MGTEQYMHGTIGESNSTKQISSLVKYIYSQTPVKDSLFEHAAIYFASAEQNKIKKATLTTQLQATEQGVNQASVKDKAKLETALIRAQSNLKAEDMRQKKLRLARRDKVVEVCTRLVQTAEGEDWQEAQTNSGKFLATLFLLSPRGGKKLADLHQRLKPAYKAVLALRLLDKLILDAKITYPFIVKHHDAENRYSEKSAELSYFQQEVCLPIVITAIFQDIGLQHPDAQQLLKGEDGKQDEFRLLEKDTRIKLLKLNHKHTLDYLENGLGAGQYAGNSKADRAEFNKNEQAKLKFIRTLVIDALKPKLDVGNIIKIPQIYSSIIFSTKTNAAYSDMPKAGKVIEKAAENGAVNKVMADHFIQIVGHFPQGYGITYIPQDENKYWLDRYEYAIVIHLNPHHPDEPICRGATRKLTFHSAGQSFTVNKESNLHFNIARKKLSTVAPERLKEILEKLCSNFEERKNLALIPHHWIAYDYFTFVKFQNLWKKT</sequence>
<name>A0ABS9D7A2_9ALTE</name>
<comment type="caution">
    <text evidence="1">The sequence shown here is derived from an EMBL/GenBank/DDBJ whole genome shotgun (WGS) entry which is preliminary data.</text>
</comment>